<evidence type="ECO:0000256" key="9">
    <source>
        <dbReference type="HAMAP-Rule" id="MF_00161"/>
    </source>
</evidence>
<evidence type="ECO:0000313" key="13">
    <source>
        <dbReference type="Proteomes" id="UP000637720"/>
    </source>
</evidence>
<dbReference type="GO" id="GO:0005886">
    <property type="term" value="C:plasma membrane"/>
    <property type="evidence" value="ECO:0007669"/>
    <property type="project" value="UniProtKB-SubCell"/>
</dbReference>
<evidence type="ECO:0000256" key="1">
    <source>
        <dbReference type="ARBA" id="ARBA00006139"/>
    </source>
</evidence>
<feature type="transmembrane region" description="Helical" evidence="9">
    <location>
        <begin position="83"/>
        <end position="101"/>
    </location>
</feature>
<keyword evidence="8 9" id="KW-0472">Membrane</keyword>
<dbReference type="EMBL" id="BMOF01000002">
    <property type="protein sequence ID" value="GGJ92124.1"/>
    <property type="molecule type" value="Genomic_DNA"/>
</dbReference>
<keyword evidence="4 9" id="KW-0812">Transmembrane</keyword>
<dbReference type="NCBIfam" id="TIGR00077">
    <property type="entry name" value="lspA"/>
    <property type="match status" value="1"/>
</dbReference>
<accession>A0A8J3F942</accession>
<gene>
    <name evidence="9 12" type="primary">lspA</name>
    <name evidence="12" type="ORF">GCM10007043_02280</name>
</gene>
<evidence type="ECO:0000256" key="5">
    <source>
        <dbReference type="ARBA" id="ARBA00022750"/>
    </source>
</evidence>
<comment type="catalytic activity">
    <reaction evidence="9 10">
        <text>Release of signal peptides from bacterial membrane prolipoproteins. Hydrolyzes -Xaa-Yaa-Zaa-|-(S,diacylglyceryl)Cys-, in which Xaa is hydrophobic (preferably Leu), and Yaa (Ala or Ser) and Zaa (Gly or Ala) have small, neutral side chains.</text>
        <dbReference type="EC" id="3.4.23.36"/>
    </reaction>
</comment>
<evidence type="ECO:0000256" key="4">
    <source>
        <dbReference type="ARBA" id="ARBA00022692"/>
    </source>
</evidence>
<comment type="similarity">
    <text evidence="1 9 11">Belongs to the peptidase A8 family.</text>
</comment>
<sequence length="150" mass="16681">MWPYVVAASVFAVDQLTKWAVIRFMEMGESIPIWEGVFHLTSHRNRGAAFGILQGQRWLFVLITVVVVIGVIAYLNRTRNRRPLVATALALLLGGALGNLVDRIRFGEVVDFLDARLINFPIFNVADSAIVIAVALLLWDMWGASRNTTG</sequence>
<evidence type="ECO:0000256" key="11">
    <source>
        <dbReference type="RuleBase" id="RU004181"/>
    </source>
</evidence>
<evidence type="ECO:0000256" key="2">
    <source>
        <dbReference type="ARBA" id="ARBA00022475"/>
    </source>
</evidence>
<evidence type="ECO:0000256" key="6">
    <source>
        <dbReference type="ARBA" id="ARBA00022801"/>
    </source>
</evidence>
<feature type="transmembrane region" description="Helical" evidence="9">
    <location>
        <begin position="121"/>
        <end position="139"/>
    </location>
</feature>
<comment type="caution">
    <text evidence="12">The sequence shown here is derived from an EMBL/GenBank/DDBJ whole genome shotgun (WGS) entry which is preliminary data.</text>
</comment>
<proteinExistence type="inferred from homology"/>
<dbReference type="RefSeq" id="WP_188816570.1">
    <property type="nucleotide sequence ID" value="NZ_BMOF01000002.1"/>
</dbReference>
<keyword evidence="12" id="KW-0449">Lipoprotein</keyword>
<dbReference type="GO" id="GO:0004190">
    <property type="term" value="F:aspartic-type endopeptidase activity"/>
    <property type="evidence" value="ECO:0007669"/>
    <property type="project" value="UniProtKB-UniRule"/>
</dbReference>
<evidence type="ECO:0000256" key="3">
    <source>
        <dbReference type="ARBA" id="ARBA00022670"/>
    </source>
</evidence>
<dbReference type="Pfam" id="PF01252">
    <property type="entry name" value="Peptidase_A8"/>
    <property type="match status" value="1"/>
</dbReference>
<name>A0A8J3F942_9BACI</name>
<keyword evidence="13" id="KW-1185">Reference proteome</keyword>
<evidence type="ECO:0000256" key="7">
    <source>
        <dbReference type="ARBA" id="ARBA00022989"/>
    </source>
</evidence>
<feature type="active site" evidence="9">
    <location>
        <position position="127"/>
    </location>
</feature>
<organism evidence="12 13">
    <name type="scientific">Calditerricola satsumensis</name>
    <dbReference type="NCBI Taxonomy" id="373054"/>
    <lineage>
        <taxon>Bacteria</taxon>
        <taxon>Bacillati</taxon>
        <taxon>Bacillota</taxon>
        <taxon>Bacilli</taxon>
        <taxon>Bacillales</taxon>
        <taxon>Bacillaceae</taxon>
        <taxon>Calditerricola</taxon>
    </lineage>
</organism>
<dbReference type="PANTHER" id="PTHR33695:SF1">
    <property type="entry name" value="LIPOPROTEIN SIGNAL PEPTIDASE"/>
    <property type="match status" value="1"/>
</dbReference>
<dbReference type="UniPathway" id="UPA00665"/>
<evidence type="ECO:0000313" key="12">
    <source>
        <dbReference type="EMBL" id="GGJ92124.1"/>
    </source>
</evidence>
<dbReference type="PRINTS" id="PR00781">
    <property type="entry name" value="LIPOSIGPTASE"/>
</dbReference>
<dbReference type="AlphaFoldDB" id="A0A8J3F942"/>
<dbReference type="GO" id="GO:0006508">
    <property type="term" value="P:proteolysis"/>
    <property type="evidence" value="ECO:0007669"/>
    <property type="project" value="UniProtKB-KW"/>
</dbReference>
<keyword evidence="7 9" id="KW-1133">Transmembrane helix</keyword>
<dbReference type="HAMAP" id="MF_00161">
    <property type="entry name" value="LspA"/>
    <property type="match status" value="1"/>
</dbReference>
<comment type="function">
    <text evidence="9 10">This protein specifically catalyzes the removal of signal peptides from prolipoproteins.</text>
</comment>
<keyword evidence="5 9" id="KW-0064">Aspartyl protease</keyword>
<dbReference type="Proteomes" id="UP000637720">
    <property type="component" value="Unassembled WGS sequence"/>
</dbReference>
<dbReference type="PROSITE" id="PS00855">
    <property type="entry name" value="SPASE_II"/>
    <property type="match status" value="1"/>
</dbReference>
<comment type="subcellular location">
    <subcellularLocation>
        <location evidence="9">Cell membrane</location>
        <topology evidence="9">Multi-pass membrane protein</topology>
    </subcellularLocation>
</comment>
<keyword evidence="3 9" id="KW-0645">Protease</keyword>
<dbReference type="EC" id="3.4.23.36" evidence="9"/>
<reference evidence="12" key="2">
    <citation type="submission" date="2020-09" db="EMBL/GenBank/DDBJ databases">
        <authorList>
            <person name="Sun Q."/>
            <person name="Ohkuma M."/>
        </authorList>
    </citation>
    <scope>NUCLEOTIDE SEQUENCE</scope>
    <source>
        <strain evidence="12">JCM 14719</strain>
    </source>
</reference>
<evidence type="ECO:0000256" key="8">
    <source>
        <dbReference type="ARBA" id="ARBA00023136"/>
    </source>
</evidence>
<comment type="pathway">
    <text evidence="9">Protein modification; lipoprotein biosynthesis (signal peptide cleavage).</text>
</comment>
<keyword evidence="2 9" id="KW-1003">Cell membrane</keyword>
<evidence type="ECO:0000256" key="10">
    <source>
        <dbReference type="RuleBase" id="RU000594"/>
    </source>
</evidence>
<protein>
    <recommendedName>
        <fullName evidence="9">Lipoprotein signal peptidase</fullName>
        <ecNumber evidence="9">3.4.23.36</ecNumber>
    </recommendedName>
    <alternativeName>
        <fullName evidence="9">Prolipoprotein signal peptidase</fullName>
    </alternativeName>
    <alternativeName>
        <fullName evidence="9">Signal peptidase II</fullName>
        <shortName evidence="9">SPase II</shortName>
    </alternativeName>
</protein>
<feature type="active site" evidence="9">
    <location>
        <position position="111"/>
    </location>
</feature>
<feature type="transmembrane region" description="Helical" evidence="9">
    <location>
        <begin position="58"/>
        <end position="76"/>
    </location>
</feature>
<comment type="caution">
    <text evidence="9">Lacks conserved residue(s) required for the propagation of feature annotation.</text>
</comment>
<dbReference type="InterPro" id="IPR001872">
    <property type="entry name" value="Peptidase_A8"/>
</dbReference>
<reference evidence="12" key="1">
    <citation type="journal article" date="2014" name="Int. J. Syst. Evol. Microbiol.">
        <title>Complete genome sequence of Corynebacterium casei LMG S-19264T (=DSM 44701T), isolated from a smear-ripened cheese.</title>
        <authorList>
            <consortium name="US DOE Joint Genome Institute (JGI-PGF)"/>
            <person name="Walter F."/>
            <person name="Albersmeier A."/>
            <person name="Kalinowski J."/>
            <person name="Ruckert C."/>
        </authorList>
    </citation>
    <scope>NUCLEOTIDE SEQUENCE</scope>
    <source>
        <strain evidence="12">JCM 14719</strain>
    </source>
</reference>
<keyword evidence="6 9" id="KW-0378">Hydrolase</keyword>
<dbReference type="PANTHER" id="PTHR33695">
    <property type="entry name" value="LIPOPROTEIN SIGNAL PEPTIDASE"/>
    <property type="match status" value="1"/>
</dbReference>